<organism evidence="2 3">
    <name type="scientific">Armillaria borealis</name>
    <dbReference type="NCBI Taxonomy" id="47425"/>
    <lineage>
        <taxon>Eukaryota</taxon>
        <taxon>Fungi</taxon>
        <taxon>Dikarya</taxon>
        <taxon>Basidiomycota</taxon>
        <taxon>Agaricomycotina</taxon>
        <taxon>Agaricomycetes</taxon>
        <taxon>Agaricomycetidae</taxon>
        <taxon>Agaricales</taxon>
        <taxon>Marasmiineae</taxon>
        <taxon>Physalacriaceae</taxon>
        <taxon>Armillaria</taxon>
    </lineage>
</organism>
<reference evidence="2" key="1">
    <citation type="submission" date="2023-06" db="EMBL/GenBank/DDBJ databases">
        <authorList>
            <consortium name="Lawrence Berkeley National Laboratory"/>
            <person name="Ahrendt S."/>
            <person name="Sahu N."/>
            <person name="Indic B."/>
            <person name="Wong-Bajracharya J."/>
            <person name="Merenyi Z."/>
            <person name="Ke H.-M."/>
            <person name="Monk M."/>
            <person name="Kocsube S."/>
            <person name="Drula E."/>
            <person name="Lipzen A."/>
            <person name="Balint B."/>
            <person name="Henrissat B."/>
            <person name="Andreopoulos B."/>
            <person name="Martin F.M."/>
            <person name="Harder C.B."/>
            <person name="Rigling D."/>
            <person name="Ford K.L."/>
            <person name="Foster G.D."/>
            <person name="Pangilinan J."/>
            <person name="Papanicolaou A."/>
            <person name="Barry K."/>
            <person name="LaButti K."/>
            <person name="Viragh M."/>
            <person name="Koriabine M."/>
            <person name="Yan M."/>
            <person name="Riley R."/>
            <person name="Champramary S."/>
            <person name="Plett K.L."/>
            <person name="Tsai I.J."/>
            <person name="Slot J."/>
            <person name="Sipos G."/>
            <person name="Plett J."/>
            <person name="Nagy L.G."/>
            <person name="Grigoriev I.V."/>
        </authorList>
    </citation>
    <scope>NUCLEOTIDE SEQUENCE</scope>
    <source>
        <strain evidence="2">FPL87.14</strain>
    </source>
</reference>
<sequence length="756" mass="85685">MSIAREFANPEVAKHLQFYPEETDGPISEVWQAECWKEFDLSQLTPMYSRGLRQFYIEELAQLQDGCYVIPYNWVIRGRYLHADCHEANPTLNGWTLSSTSRSIPASQFQFNYEDLVARMGDTNIQWADNTVVAPMPHPLRKLADGDDLYVVMVPVWADNVSSNKSKQYNKHINLYMVNSCLPGQLLQQEYFIRFVSTSPHATSPEQFAALRDQVCDTETNPLFLLTIHNSWRKLLIWVEMRTKAVASVMQEGPMSIQNQMMAMMLCITLEGVLHTAQEIRDKLHAQLRQAMNGVEKSVSEMQTASGIKDKVAQHWIEQLLVKAKEIKQADPGRSQESVIEELQKWLDEQPGDKINPLLNIAGLDPSQDTPVEILHTILLGIIKYIWHMLHTSMSDADPYMMQYHNNLIGKHFKTLMQTLPFLVHDIVTPAQFNLVKAAGALGALLWVHEIEDMNEYLKDLNILIGNVLDAFGAVDPSKILIKIKLHLLPHLVNDIHRFGPAIRYSTEVFERYNAIFRLCSVYSNHQAPSRDIALKFSKRWIQAGKSVLCLLHSEPVIQRHLGWVPPVKLTPGLIHIQSKKRAVPMSWSTTLASRYLSAETLPLSSLWHHGSMVTAQSSDRCAIGSWVIFQNHDAGISSVGHIKELLVHEKGATHAEQLVTIEAFVLGDSRHPDFGCPVLQKADPSEGNDSIVINLEEKRKATIALNQAKKQSVEAAINWGQIAGQDPDDEMEIILDEEKGDRNETPPIQKRQRRQ</sequence>
<evidence type="ECO:0000256" key="1">
    <source>
        <dbReference type="SAM" id="MobiDB-lite"/>
    </source>
</evidence>
<name>A0AA39MDT9_9AGAR</name>
<comment type="caution">
    <text evidence="2">The sequence shown here is derived from an EMBL/GenBank/DDBJ whole genome shotgun (WGS) entry which is preliminary data.</text>
</comment>
<dbReference type="EMBL" id="JAUEPT010000141">
    <property type="protein sequence ID" value="KAK0430592.1"/>
    <property type="molecule type" value="Genomic_DNA"/>
</dbReference>
<dbReference type="PANTHER" id="PTHR31912:SF34">
    <property type="entry name" value="NOTOCHORD-RELATED PROTEIN"/>
    <property type="match status" value="1"/>
</dbReference>
<proteinExistence type="predicted"/>
<dbReference type="Proteomes" id="UP001175226">
    <property type="component" value="Unassembled WGS sequence"/>
</dbReference>
<protein>
    <submittedName>
        <fullName evidence="2">Uncharacterized protein</fullName>
    </submittedName>
</protein>
<dbReference type="PANTHER" id="PTHR31912">
    <property type="entry name" value="IP13529P"/>
    <property type="match status" value="1"/>
</dbReference>
<evidence type="ECO:0000313" key="2">
    <source>
        <dbReference type="EMBL" id="KAK0430592.1"/>
    </source>
</evidence>
<keyword evidence="3" id="KW-1185">Reference proteome</keyword>
<accession>A0AA39MDT9</accession>
<feature type="region of interest" description="Disordered" evidence="1">
    <location>
        <begin position="737"/>
        <end position="756"/>
    </location>
</feature>
<evidence type="ECO:0000313" key="3">
    <source>
        <dbReference type="Proteomes" id="UP001175226"/>
    </source>
</evidence>
<dbReference type="AlphaFoldDB" id="A0AA39MDT9"/>
<gene>
    <name evidence="2" type="ORF">EV421DRAFT_1912712</name>
</gene>